<dbReference type="Pfam" id="PF03466">
    <property type="entry name" value="LysR_substrate"/>
    <property type="match status" value="1"/>
</dbReference>
<accession>A0A4R7BY61</accession>
<dbReference type="InterPro" id="IPR005119">
    <property type="entry name" value="LysR_subst-bd"/>
</dbReference>
<evidence type="ECO:0000256" key="1">
    <source>
        <dbReference type="ARBA" id="ARBA00009437"/>
    </source>
</evidence>
<keyword evidence="7" id="KW-1185">Reference proteome</keyword>
<dbReference type="EMBL" id="SNZR01000013">
    <property type="protein sequence ID" value="TDR90483.1"/>
    <property type="molecule type" value="Genomic_DNA"/>
</dbReference>
<dbReference type="Proteomes" id="UP000295122">
    <property type="component" value="Unassembled WGS sequence"/>
</dbReference>
<dbReference type="InterPro" id="IPR058163">
    <property type="entry name" value="LysR-type_TF_proteobact-type"/>
</dbReference>
<dbReference type="GO" id="GO:0003700">
    <property type="term" value="F:DNA-binding transcription factor activity"/>
    <property type="evidence" value="ECO:0007669"/>
    <property type="project" value="InterPro"/>
</dbReference>
<dbReference type="SUPFAM" id="SSF53850">
    <property type="entry name" value="Periplasmic binding protein-like II"/>
    <property type="match status" value="1"/>
</dbReference>
<dbReference type="PANTHER" id="PTHR30537">
    <property type="entry name" value="HTH-TYPE TRANSCRIPTIONAL REGULATOR"/>
    <property type="match status" value="1"/>
</dbReference>
<proteinExistence type="inferred from homology"/>
<dbReference type="Pfam" id="PF00126">
    <property type="entry name" value="HTH_1"/>
    <property type="match status" value="1"/>
</dbReference>
<dbReference type="Gene3D" id="1.10.10.10">
    <property type="entry name" value="Winged helix-like DNA-binding domain superfamily/Winged helix DNA-binding domain"/>
    <property type="match status" value="1"/>
</dbReference>
<comment type="similarity">
    <text evidence="1">Belongs to the LysR transcriptional regulatory family.</text>
</comment>
<dbReference type="InterPro" id="IPR036388">
    <property type="entry name" value="WH-like_DNA-bd_sf"/>
</dbReference>
<dbReference type="FunFam" id="1.10.10.10:FF:000001">
    <property type="entry name" value="LysR family transcriptional regulator"/>
    <property type="match status" value="1"/>
</dbReference>
<dbReference type="AlphaFoldDB" id="A0A4R7BY61"/>
<organism evidence="6 7">
    <name type="scientific">Enterovirga rhinocerotis</name>
    <dbReference type="NCBI Taxonomy" id="1339210"/>
    <lineage>
        <taxon>Bacteria</taxon>
        <taxon>Pseudomonadati</taxon>
        <taxon>Pseudomonadota</taxon>
        <taxon>Alphaproteobacteria</taxon>
        <taxon>Hyphomicrobiales</taxon>
        <taxon>Methylobacteriaceae</taxon>
        <taxon>Enterovirga</taxon>
    </lineage>
</organism>
<dbReference type="GO" id="GO:0006351">
    <property type="term" value="P:DNA-templated transcription"/>
    <property type="evidence" value="ECO:0007669"/>
    <property type="project" value="TreeGrafter"/>
</dbReference>
<dbReference type="PANTHER" id="PTHR30537:SF20">
    <property type="entry name" value="TRANSCRIPTIONAL REGULATORY PROTEIN"/>
    <property type="match status" value="1"/>
</dbReference>
<evidence type="ECO:0000256" key="2">
    <source>
        <dbReference type="ARBA" id="ARBA00023015"/>
    </source>
</evidence>
<dbReference type="SUPFAM" id="SSF46785">
    <property type="entry name" value="Winged helix' DNA-binding domain"/>
    <property type="match status" value="1"/>
</dbReference>
<evidence type="ECO:0000313" key="7">
    <source>
        <dbReference type="Proteomes" id="UP000295122"/>
    </source>
</evidence>
<evidence type="ECO:0000259" key="5">
    <source>
        <dbReference type="PROSITE" id="PS50931"/>
    </source>
</evidence>
<gene>
    <name evidence="6" type="ORF">EV668_3334</name>
</gene>
<keyword evidence="2" id="KW-0805">Transcription regulation</keyword>
<dbReference type="CDD" id="cd08422">
    <property type="entry name" value="PBP2_CrgA_like"/>
    <property type="match status" value="1"/>
</dbReference>
<keyword evidence="4" id="KW-0804">Transcription</keyword>
<protein>
    <submittedName>
        <fullName evidence="6">LysR family transcriptional regulator</fullName>
    </submittedName>
</protein>
<dbReference type="Gene3D" id="3.40.190.290">
    <property type="match status" value="1"/>
</dbReference>
<dbReference type="GO" id="GO:0043565">
    <property type="term" value="F:sequence-specific DNA binding"/>
    <property type="evidence" value="ECO:0007669"/>
    <property type="project" value="TreeGrafter"/>
</dbReference>
<reference evidence="6 7" key="1">
    <citation type="submission" date="2019-03" db="EMBL/GenBank/DDBJ databases">
        <title>Genomic Encyclopedia of Type Strains, Phase IV (KMG-IV): sequencing the most valuable type-strain genomes for metagenomic binning, comparative biology and taxonomic classification.</title>
        <authorList>
            <person name="Goeker M."/>
        </authorList>
    </citation>
    <scope>NUCLEOTIDE SEQUENCE [LARGE SCALE GENOMIC DNA]</scope>
    <source>
        <strain evidence="6 7">DSM 25903</strain>
    </source>
</reference>
<comment type="caution">
    <text evidence="6">The sequence shown here is derived from an EMBL/GenBank/DDBJ whole genome shotgun (WGS) entry which is preliminary data.</text>
</comment>
<dbReference type="InterPro" id="IPR000847">
    <property type="entry name" value="LysR_HTH_N"/>
</dbReference>
<evidence type="ECO:0000256" key="4">
    <source>
        <dbReference type="ARBA" id="ARBA00023163"/>
    </source>
</evidence>
<keyword evidence="3" id="KW-0238">DNA-binding</keyword>
<dbReference type="PRINTS" id="PR00039">
    <property type="entry name" value="HTHLYSR"/>
</dbReference>
<dbReference type="InterPro" id="IPR036390">
    <property type="entry name" value="WH_DNA-bd_sf"/>
</dbReference>
<feature type="domain" description="HTH lysR-type" evidence="5">
    <location>
        <begin position="16"/>
        <end position="73"/>
    </location>
</feature>
<sequence length="311" mass="35075">MPQNNGAGFGQSNSDLDWDKIRIFYTVAEAGSFTKAGDDLGLSQSAVSRQVSALERELKAPLFHRHARGLILTEQGDLLHRAARDMRQRLENTRARLEENSERPTGTLKITTTVGLGSLWLTQRIAEFLDTYPDVKVEVILTNEELDLSMREADVALRLRRPAQPDLIQRRLFAVHFHVYASTDYVKRYGEPKTVEDLDHHRLLSFGGDQPSYLLSVHWLAKVGREGGQPRPYHLVVNNIPALRAAVQTGAGIAVLPDYAVDGTTDLVQVLRDVELPALESYLVYAEEMRNVARVQAFRDFLVGKAQRWVY</sequence>
<dbReference type="PROSITE" id="PS50931">
    <property type="entry name" value="HTH_LYSR"/>
    <property type="match status" value="1"/>
</dbReference>
<name>A0A4R7BY61_9HYPH</name>
<evidence type="ECO:0000256" key="3">
    <source>
        <dbReference type="ARBA" id="ARBA00023125"/>
    </source>
</evidence>
<evidence type="ECO:0000313" key="6">
    <source>
        <dbReference type="EMBL" id="TDR90483.1"/>
    </source>
</evidence>